<keyword evidence="1" id="KW-1133">Transmembrane helix</keyword>
<proteinExistence type="predicted"/>
<comment type="caution">
    <text evidence="2">The sequence shown here is derived from an EMBL/GenBank/DDBJ whole genome shotgun (WGS) entry which is preliminary data.</text>
</comment>
<evidence type="ECO:0000313" key="2">
    <source>
        <dbReference type="EMBL" id="OBA83019.1"/>
    </source>
</evidence>
<dbReference type="RefSeq" id="WP_060998977.1">
    <property type="nucleotide sequence ID" value="NZ_LSKA01000015.1"/>
</dbReference>
<sequence length="105" mass="11346">MLTGWAVGCLLLVAAVLVLGAGMAARTYIGGTPQDHPHRRRARAVRWSTFGKVFYGPINRDTQGNNTFDDEELDHMLFLPAVVVAGGLLLAGLFVLFLELVKHGG</sequence>
<evidence type="ECO:0000313" key="4">
    <source>
        <dbReference type="Proteomes" id="UP000093962"/>
    </source>
</evidence>
<dbReference type="Proteomes" id="UP000093962">
    <property type="component" value="Unassembled WGS sequence"/>
</dbReference>
<dbReference type="EMBL" id="SDLO01000022">
    <property type="protein sequence ID" value="TDK85832.1"/>
    <property type="molecule type" value="Genomic_DNA"/>
</dbReference>
<keyword evidence="1" id="KW-0812">Transmembrane</keyword>
<dbReference type="AlphaFoldDB" id="A0A1A0MC00"/>
<evidence type="ECO:0000313" key="3">
    <source>
        <dbReference type="EMBL" id="TDK85832.1"/>
    </source>
</evidence>
<protein>
    <submittedName>
        <fullName evidence="2">Uncharacterized protein</fullName>
    </submittedName>
</protein>
<reference evidence="3 5" key="2">
    <citation type="submission" date="2019-01" db="EMBL/GenBank/DDBJ databases">
        <title>High-quality-draft genome sequences of five non-tuberculosis mycobacteriaceae isolated from a nosocomial environment.</title>
        <authorList>
            <person name="Tiago I."/>
            <person name="Alarico S."/>
            <person name="Pereira S.G."/>
            <person name="Coelho C."/>
            <person name="Maranha A."/>
            <person name="Empadinhas N."/>
        </authorList>
    </citation>
    <scope>NUCLEOTIDE SEQUENCE [LARGE SCALE GENOMIC DNA]</scope>
    <source>
        <strain evidence="3 5">24AIII</strain>
    </source>
</reference>
<organism evidence="2 4">
    <name type="scientific">Mycolicibacterium mucogenicum</name>
    <name type="common">Mycobacterium mucogenicum</name>
    <dbReference type="NCBI Taxonomy" id="56689"/>
    <lineage>
        <taxon>Bacteria</taxon>
        <taxon>Bacillati</taxon>
        <taxon>Actinomycetota</taxon>
        <taxon>Actinomycetes</taxon>
        <taxon>Mycobacteriales</taxon>
        <taxon>Mycobacteriaceae</taxon>
        <taxon>Mycolicibacterium</taxon>
    </lineage>
</organism>
<evidence type="ECO:0000313" key="5">
    <source>
        <dbReference type="Proteomes" id="UP000294929"/>
    </source>
</evidence>
<dbReference type="Proteomes" id="UP000294929">
    <property type="component" value="Unassembled WGS sequence"/>
</dbReference>
<reference evidence="2 4" key="1">
    <citation type="submission" date="2016-06" db="EMBL/GenBank/DDBJ databases">
        <authorList>
            <person name="Kjaerup R.B."/>
            <person name="Dalgaard T.S."/>
            <person name="Juul-Madsen H.R."/>
        </authorList>
    </citation>
    <scope>NUCLEOTIDE SEQUENCE [LARGE SCALE GENOMIC DNA]</scope>
    <source>
        <strain evidence="2 4">1199456.5</strain>
    </source>
</reference>
<gene>
    <name evidence="2" type="ORF">A5642_26950</name>
    <name evidence="3" type="ORF">EUA03_21520</name>
</gene>
<name>A0A1A0MC00_MYCMU</name>
<feature type="transmembrane region" description="Helical" evidence="1">
    <location>
        <begin position="77"/>
        <end position="101"/>
    </location>
</feature>
<dbReference type="EMBL" id="LZSF01000217">
    <property type="protein sequence ID" value="OBA83019.1"/>
    <property type="molecule type" value="Genomic_DNA"/>
</dbReference>
<keyword evidence="1" id="KW-0472">Membrane</keyword>
<dbReference type="OrthoDB" id="4641499at2"/>
<accession>A0A1A0MC00</accession>
<evidence type="ECO:0000256" key="1">
    <source>
        <dbReference type="SAM" id="Phobius"/>
    </source>
</evidence>